<evidence type="ECO:0000256" key="1">
    <source>
        <dbReference type="ARBA" id="ARBA00004613"/>
    </source>
</evidence>
<accession>A0A8S9MXU1</accession>
<feature type="chain" id="PRO_5035961603" description="S-protein homolog" evidence="6">
    <location>
        <begin position="26"/>
        <end position="184"/>
    </location>
</feature>
<proteinExistence type="inferred from homology"/>
<feature type="signal peptide" evidence="6">
    <location>
        <begin position="1"/>
        <end position="25"/>
    </location>
</feature>
<feature type="transmembrane region" description="Helical" evidence="7">
    <location>
        <begin position="145"/>
        <end position="165"/>
    </location>
</feature>
<evidence type="ECO:0000256" key="3">
    <source>
        <dbReference type="ARBA" id="ARBA00022471"/>
    </source>
</evidence>
<evidence type="ECO:0000256" key="6">
    <source>
        <dbReference type="RuleBase" id="RU367044"/>
    </source>
</evidence>
<keyword evidence="3 6" id="KW-0713">Self-incompatibility</keyword>
<evidence type="ECO:0000313" key="9">
    <source>
        <dbReference type="Proteomes" id="UP000712600"/>
    </source>
</evidence>
<keyword evidence="7" id="KW-0472">Membrane</keyword>
<evidence type="ECO:0000256" key="5">
    <source>
        <dbReference type="ARBA" id="ARBA00022729"/>
    </source>
</evidence>
<keyword evidence="7" id="KW-0812">Transmembrane</keyword>
<comment type="caution">
    <text evidence="8">The sequence shown here is derived from an EMBL/GenBank/DDBJ whole genome shotgun (WGS) entry which is preliminary data.</text>
</comment>
<dbReference type="EMBL" id="QGKX02002183">
    <property type="protein sequence ID" value="KAF3487986.1"/>
    <property type="molecule type" value="Genomic_DNA"/>
</dbReference>
<name>A0A8S9MXU1_BRACR</name>
<gene>
    <name evidence="8" type="ORF">F2Q69_00054314</name>
</gene>
<evidence type="ECO:0000313" key="8">
    <source>
        <dbReference type="EMBL" id="KAF3487986.1"/>
    </source>
</evidence>
<keyword evidence="7" id="KW-1133">Transmembrane helix</keyword>
<dbReference type="InterPro" id="IPR010264">
    <property type="entry name" value="Self-incomp_S1"/>
</dbReference>
<protein>
    <recommendedName>
        <fullName evidence="6">S-protein homolog</fullName>
    </recommendedName>
</protein>
<comment type="subcellular location">
    <subcellularLocation>
        <location evidence="1 6">Secreted</location>
    </subcellularLocation>
</comment>
<dbReference type="GO" id="GO:0005576">
    <property type="term" value="C:extracellular region"/>
    <property type="evidence" value="ECO:0007669"/>
    <property type="project" value="UniProtKB-SubCell"/>
</dbReference>
<comment type="similarity">
    <text evidence="2 6">Belongs to the plant self-incompatibility (S1) protein family.</text>
</comment>
<keyword evidence="5 6" id="KW-0732">Signal</keyword>
<dbReference type="Proteomes" id="UP000712600">
    <property type="component" value="Unassembled WGS sequence"/>
</dbReference>
<dbReference type="PANTHER" id="PTHR31232:SF158">
    <property type="entry name" value="S-PROTEIN HOMOLOG"/>
    <property type="match status" value="1"/>
</dbReference>
<evidence type="ECO:0000256" key="4">
    <source>
        <dbReference type="ARBA" id="ARBA00022525"/>
    </source>
</evidence>
<dbReference type="GO" id="GO:0060320">
    <property type="term" value="P:rejection of self pollen"/>
    <property type="evidence" value="ECO:0007669"/>
    <property type="project" value="UniProtKB-KW"/>
</dbReference>
<reference evidence="8" key="1">
    <citation type="submission" date="2019-12" db="EMBL/GenBank/DDBJ databases">
        <title>Genome sequencing and annotation of Brassica cretica.</title>
        <authorList>
            <person name="Studholme D.J."/>
            <person name="Sarris P."/>
        </authorList>
    </citation>
    <scope>NUCLEOTIDE SEQUENCE</scope>
    <source>
        <strain evidence="8">PFS-109/04</strain>
        <tissue evidence="8">Leaf</tissue>
    </source>
</reference>
<dbReference type="PANTHER" id="PTHR31232">
    <property type="match status" value="1"/>
</dbReference>
<dbReference type="Pfam" id="PF05938">
    <property type="entry name" value="Self-incomp_S1"/>
    <property type="match status" value="1"/>
</dbReference>
<keyword evidence="4 6" id="KW-0964">Secreted</keyword>
<evidence type="ECO:0000256" key="7">
    <source>
        <dbReference type="SAM" id="Phobius"/>
    </source>
</evidence>
<dbReference type="AlphaFoldDB" id="A0A8S9MXU1"/>
<evidence type="ECO:0000256" key="2">
    <source>
        <dbReference type="ARBA" id="ARBA00005581"/>
    </source>
</evidence>
<sequence length="184" mass="21258">MASSSNIQFIFVLITFLTIFKTSLSFVNISSVEGILPFSPKHVVITIKLVSQFGLLVHCTNKGIDLGVRSVLIDQSFDFRFRVNLRKTTNYSCIFSWPGIVRTFDIFTADRDDSKTSKFGICSECIWYIYDPGPCRKSTRWRLSFLFFMGFLIISKNISPIYVYFISKGKHVSFIYIRLPLFSY</sequence>
<organism evidence="8 9">
    <name type="scientific">Brassica cretica</name>
    <name type="common">Mustard</name>
    <dbReference type="NCBI Taxonomy" id="69181"/>
    <lineage>
        <taxon>Eukaryota</taxon>
        <taxon>Viridiplantae</taxon>
        <taxon>Streptophyta</taxon>
        <taxon>Embryophyta</taxon>
        <taxon>Tracheophyta</taxon>
        <taxon>Spermatophyta</taxon>
        <taxon>Magnoliopsida</taxon>
        <taxon>eudicotyledons</taxon>
        <taxon>Gunneridae</taxon>
        <taxon>Pentapetalae</taxon>
        <taxon>rosids</taxon>
        <taxon>malvids</taxon>
        <taxon>Brassicales</taxon>
        <taxon>Brassicaceae</taxon>
        <taxon>Brassiceae</taxon>
        <taxon>Brassica</taxon>
    </lineage>
</organism>